<keyword evidence="3" id="KW-1185">Reference proteome</keyword>
<dbReference type="SMART" id="SM00530">
    <property type="entry name" value="HTH_XRE"/>
    <property type="match status" value="1"/>
</dbReference>
<accession>A0ABW3YFE4</accession>
<evidence type="ECO:0000313" key="2">
    <source>
        <dbReference type="EMBL" id="MFD1322331.1"/>
    </source>
</evidence>
<dbReference type="Proteomes" id="UP001597260">
    <property type="component" value="Unassembled WGS sequence"/>
</dbReference>
<dbReference type="RefSeq" id="WP_377571176.1">
    <property type="nucleotide sequence ID" value="NZ_JBHTMP010000019.1"/>
</dbReference>
<feature type="domain" description="HTH cro/C1-type" evidence="1">
    <location>
        <begin position="15"/>
        <end position="70"/>
    </location>
</feature>
<dbReference type="Pfam" id="PF13560">
    <property type="entry name" value="HTH_31"/>
    <property type="match status" value="1"/>
</dbReference>
<gene>
    <name evidence="2" type="ORF">ACFQ4H_14635</name>
</gene>
<sequence>MSRRTSVDAAIGQRIRERRELAGWSVRHAADRAGIAASTWSRIEHGRISADNRSTLAAIAQALRCPAADLTALPTDPVTRDRAETGGAVYETLRATIEADLDCRPDGSAGCDPLAGLRRELDLVRDLRARCEYVSAASRLPALIRGLHRAAFGPEREPALRALVVVLDTASFVVRYAGHPGSACLVADRAQQAAEACGDPVLLGLAAWSRAHAALGMGLPPRARQLVERGMSDLGAGVGAPAGPEMHGQLLLTLAYALASQGRTADAAEPLAEATAIAHRTGESGALRLMFGPTNTNFWRIAMAANGENPAYAVDIARTTQPQLVRSVSRQFAFYADTGRALVRTGSDREALRMLLAAERLGPQRMRSPMIVDAVRDLLGRSRRGTGWTELRGLCERLGIGG</sequence>
<protein>
    <submittedName>
        <fullName evidence="2">Helix-turn-helix domain-containing protein</fullName>
    </submittedName>
</protein>
<organism evidence="2 3">
    <name type="scientific">Micromonospora sonneratiae</name>
    <dbReference type="NCBI Taxonomy" id="1184706"/>
    <lineage>
        <taxon>Bacteria</taxon>
        <taxon>Bacillati</taxon>
        <taxon>Actinomycetota</taxon>
        <taxon>Actinomycetes</taxon>
        <taxon>Micromonosporales</taxon>
        <taxon>Micromonosporaceae</taxon>
        <taxon>Micromonospora</taxon>
    </lineage>
</organism>
<dbReference type="InterPro" id="IPR010982">
    <property type="entry name" value="Lambda_DNA-bd_dom_sf"/>
</dbReference>
<dbReference type="SUPFAM" id="SSF47413">
    <property type="entry name" value="lambda repressor-like DNA-binding domains"/>
    <property type="match status" value="1"/>
</dbReference>
<dbReference type="PROSITE" id="PS50943">
    <property type="entry name" value="HTH_CROC1"/>
    <property type="match status" value="1"/>
</dbReference>
<dbReference type="CDD" id="cd00093">
    <property type="entry name" value="HTH_XRE"/>
    <property type="match status" value="1"/>
</dbReference>
<dbReference type="EMBL" id="JBHTMP010000019">
    <property type="protein sequence ID" value="MFD1322331.1"/>
    <property type="molecule type" value="Genomic_DNA"/>
</dbReference>
<comment type="caution">
    <text evidence="2">The sequence shown here is derived from an EMBL/GenBank/DDBJ whole genome shotgun (WGS) entry which is preliminary data.</text>
</comment>
<dbReference type="Gene3D" id="1.10.260.40">
    <property type="entry name" value="lambda repressor-like DNA-binding domains"/>
    <property type="match status" value="1"/>
</dbReference>
<proteinExistence type="predicted"/>
<name>A0ABW3YFE4_9ACTN</name>
<evidence type="ECO:0000313" key="3">
    <source>
        <dbReference type="Proteomes" id="UP001597260"/>
    </source>
</evidence>
<evidence type="ECO:0000259" key="1">
    <source>
        <dbReference type="PROSITE" id="PS50943"/>
    </source>
</evidence>
<reference evidence="3" key="1">
    <citation type="journal article" date="2019" name="Int. J. Syst. Evol. Microbiol.">
        <title>The Global Catalogue of Microorganisms (GCM) 10K type strain sequencing project: providing services to taxonomists for standard genome sequencing and annotation.</title>
        <authorList>
            <consortium name="The Broad Institute Genomics Platform"/>
            <consortium name="The Broad Institute Genome Sequencing Center for Infectious Disease"/>
            <person name="Wu L."/>
            <person name="Ma J."/>
        </authorList>
    </citation>
    <scope>NUCLEOTIDE SEQUENCE [LARGE SCALE GENOMIC DNA]</scope>
    <source>
        <strain evidence="3">JCM 31037</strain>
    </source>
</reference>
<dbReference type="InterPro" id="IPR001387">
    <property type="entry name" value="Cro/C1-type_HTH"/>
</dbReference>